<keyword evidence="1" id="KW-1133">Transmembrane helix</keyword>
<dbReference type="RefSeq" id="WP_346752649.1">
    <property type="nucleotide sequence ID" value="NZ_JAUJEA010000005.1"/>
</dbReference>
<evidence type="ECO:0000313" key="3">
    <source>
        <dbReference type="EMBL" id="MDN5202626.1"/>
    </source>
</evidence>
<dbReference type="CDD" id="cd06259">
    <property type="entry name" value="YdcF-like"/>
    <property type="match status" value="1"/>
</dbReference>
<accession>A0ABT8KPF9</accession>
<dbReference type="EMBL" id="JAUJEA010000005">
    <property type="protein sequence ID" value="MDN5202626.1"/>
    <property type="molecule type" value="Genomic_DNA"/>
</dbReference>
<proteinExistence type="predicted"/>
<dbReference type="Pfam" id="PF02698">
    <property type="entry name" value="DUF218"/>
    <property type="match status" value="1"/>
</dbReference>
<name>A0ABT8KPF9_9BACT</name>
<keyword evidence="4" id="KW-1185">Reference proteome</keyword>
<dbReference type="Proteomes" id="UP001172082">
    <property type="component" value="Unassembled WGS sequence"/>
</dbReference>
<gene>
    <name evidence="3" type="ORF">QQ008_14655</name>
</gene>
<organism evidence="3 4">
    <name type="scientific">Splendidivirga corallicola</name>
    <dbReference type="NCBI Taxonomy" id="3051826"/>
    <lineage>
        <taxon>Bacteria</taxon>
        <taxon>Pseudomonadati</taxon>
        <taxon>Bacteroidota</taxon>
        <taxon>Cytophagia</taxon>
        <taxon>Cytophagales</taxon>
        <taxon>Splendidivirgaceae</taxon>
        <taxon>Splendidivirga</taxon>
    </lineage>
</organism>
<dbReference type="Gene3D" id="3.40.50.620">
    <property type="entry name" value="HUPs"/>
    <property type="match status" value="1"/>
</dbReference>
<evidence type="ECO:0000256" key="1">
    <source>
        <dbReference type="SAM" id="Phobius"/>
    </source>
</evidence>
<reference evidence="3" key="1">
    <citation type="submission" date="2023-06" db="EMBL/GenBank/DDBJ databases">
        <title>Genomic of Parafulvivirga corallium.</title>
        <authorList>
            <person name="Wang G."/>
        </authorList>
    </citation>
    <scope>NUCLEOTIDE SEQUENCE</scope>
    <source>
        <strain evidence="3">BMA10</strain>
    </source>
</reference>
<feature type="transmembrane region" description="Helical" evidence="1">
    <location>
        <begin position="38"/>
        <end position="62"/>
    </location>
</feature>
<dbReference type="PANTHER" id="PTHR30336">
    <property type="entry name" value="INNER MEMBRANE PROTEIN, PROBABLE PERMEASE"/>
    <property type="match status" value="1"/>
</dbReference>
<dbReference type="InterPro" id="IPR014729">
    <property type="entry name" value="Rossmann-like_a/b/a_fold"/>
</dbReference>
<dbReference type="PANTHER" id="PTHR30336:SF4">
    <property type="entry name" value="ENVELOPE BIOGENESIS FACTOR ELYC"/>
    <property type="match status" value="1"/>
</dbReference>
<dbReference type="InterPro" id="IPR051599">
    <property type="entry name" value="Cell_Envelope_Assoc"/>
</dbReference>
<comment type="caution">
    <text evidence="3">The sequence shown here is derived from an EMBL/GenBank/DDBJ whole genome shotgun (WGS) entry which is preliminary data.</text>
</comment>
<feature type="transmembrane region" description="Helical" evidence="1">
    <location>
        <begin position="12"/>
        <end position="29"/>
    </location>
</feature>
<dbReference type="InterPro" id="IPR003848">
    <property type="entry name" value="DUF218"/>
</dbReference>
<dbReference type="PROSITE" id="PS51257">
    <property type="entry name" value="PROKAR_LIPOPROTEIN"/>
    <property type="match status" value="1"/>
</dbReference>
<evidence type="ECO:0000259" key="2">
    <source>
        <dbReference type="Pfam" id="PF02698"/>
    </source>
</evidence>
<keyword evidence="1" id="KW-0812">Transmembrane</keyword>
<keyword evidence="1" id="KW-0472">Membrane</keyword>
<protein>
    <submittedName>
        <fullName evidence="3">YdcF family protein</fullName>
    </submittedName>
</protein>
<sequence>MFFILSKTVYFLAMPLTIIVACFLLSYFFRNILLKKRLFLLGTLLLLLFTNDFIINEFLLIWEESPTTINQVKNDYDIGIVLTGITNVNKKPHDRVHFNKGADRILHALQLYREGKIKRILISGGSGSLLRKDFTEAQGLQSTLLMAGVNPEDIILESNSRNTFENAKFSTELIKQKFQNQKCLLITSAFHMRRSRACFAKTGLPVDTFSVDFYTHDRMFTPDILILPQVGALSKWNILIREILGVLTYRIMGYI</sequence>
<evidence type="ECO:0000313" key="4">
    <source>
        <dbReference type="Proteomes" id="UP001172082"/>
    </source>
</evidence>
<feature type="domain" description="DUF218" evidence="2">
    <location>
        <begin position="80"/>
        <end position="245"/>
    </location>
</feature>